<feature type="coiled-coil region" evidence="1">
    <location>
        <begin position="46"/>
        <end position="76"/>
    </location>
</feature>
<keyword evidence="3" id="KW-1185">Reference proteome</keyword>
<keyword evidence="1" id="KW-0175">Coiled coil</keyword>
<evidence type="ECO:0000313" key="3">
    <source>
        <dbReference type="Proteomes" id="UP000789901"/>
    </source>
</evidence>
<dbReference type="Proteomes" id="UP000789901">
    <property type="component" value="Unassembled WGS sequence"/>
</dbReference>
<comment type="caution">
    <text evidence="2">The sequence shown here is derived from an EMBL/GenBank/DDBJ whole genome shotgun (WGS) entry which is preliminary data.</text>
</comment>
<sequence>MLSEFAKKVQQYFEKDPSIYIEKIKEEYKGTIAEWQTKYFNLLPKWQINETEVKKLREENDKLKKERDLYKTSETNLGTKLAKFVGSASKEAITRANKLEEESDLPENYALMEEGFKEKKTLLASQKVADLTELGDKIQRLGTEKDKN</sequence>
<evidence type="ECO:0000313" key="2">
    <source>
        <dbReference type="EMBL" id="CAG8822182.1"/>
    </source>
</evidence>
<name>A0ABN7W8Q5_GIGMA</name>
<accession>A0ABN7W8Q5</accession>
<gene>
    <name evidence="2" type="ORF">GMARGA_LOCUS28027</name>
</gene>
<dbReference type="EMBL" id="CAJVQB010035165">
    <property type="protein sequence ID" value="CAG8822182.1"/>
    <property type="molecule type" value="Genomic_DNA"/>
</dbReference>
<reference evidence="2 3" key="1">
    <citation type="submission" date="2021-06" db="EMBL/GenBank/DDBJ databases">
        <authorList>
            <person name="Kallberg Y."/>
            <person name="Tangrot J."/>
            <person name="Rosling A."/>
        </authorList>
    </citation>
    <scope>NUCLEOTIDE SEQUENCE [LARGE SCALE GENOMIC DNA]</scope>
    <source>
        <strain evidence="2 3">120-4 pot B 10/14</strain>
    </source>
</reference>
<proteinExistence type="predicted"/>
<organism evidence="2 3">
    <name type="scientific">Gigaspora margarita</name>
    <dbReference type="NCBI Taxonomy" id="4874"/>
    <lineage>
        <taxon>Eukaryota</taxon>
        <taxon>Fungi</taxon>
        <taxon>Fungi incertae sedis</taxon>
        <taxon>Mucoromycota</taxon>
        <taxon>Glomeromycotina</taxon>
        <taxon>Glomeromycetes</taxon>
        <taxon>Diversisporales</taxon>
        <taxon>Gigasporaceae</taxon>
        <taxon>Gigaspora</taxon>
    </lineage>
</organism>
<evidence type="ECO:0000256" key="1">
    <source>
        <dbReference type="SAM" id="Coils"/>
    </source>
</evidence>
<protein>
    <submittedName>
        <fullName evidence="2">20225_t:CDS:1</fullName>
    </submittedName>
</protein>